<evidence type="ECO:0000313" key="3">
    <source>
        <dbReference type="EMBL" id="MFC4495753.1"/>
    </source>
</evidence>
<dbReference type="Gene3D" id="3.40.50.12780">
    <property type="entry name" value="N-terminal domain of ligase-like"/>
    <property type="match status" value="1"/>
</dbReference>
<dbReference type="PANTHER" id="PTHR43767:SF8">
    <property type="entry name" value="LONG-CHAIN-FATTY-ACID--COA LIGASE"/>
    <property type="match status" value="1"/>
</dbReference>
<proteinExistence type="predicted"/>
<dbReference type="EMBL" id="JBHSFH010000007">
    <property type="protein sequence ID" value="MFC4495753.1"/>
    <property type="molecule type" value="Genomic_DNA"/>
</dbReference>
<dbReference type="PANTHER" id="PTHR43767">
    <property type="entry name" value="LONG-CHAIN-FATTY-ACID--COA LIGASE"/>
    <property type="match status" value="1"/>
</dbReference>
<feature type="region of interest" description="Disordered" evidence="2">
    <location>
        <begin position="327"/>
        <end position="362"/>
    </location>
</feature>
<keyword evidence="1" id="KW-0436">Ligase</keyword>
<protein>
    <submittedName>
        <fullName evidence="3">Acyl-CoA synthetase</fullName>
    </submittedName>
</protein>
<dbReference type="InterPro" id="IPR042099">
    <property type="entry name" value="ANL_N_sf"/>
</dbReference>
<feature type="compositionally biased region" description="Low complexity" evidence="2">
    <location>
        <begin position="349"/>
        <end position="362"/>
    </location>
</feature>
<reference evidence="4" key="1">
    <citation type="journal article" date="2019" name="Int. J. Syst. Evol. Microbiol.">
        <title>The Global Catalogue of Microorganisms (GCM) 10K type strain sequencing project: providing services to taxonomists for standard genome sequencing and annotation.</title>
        <authorList>
            <consortium name="The Broad Institute Genomics Platform"/>
            <consortium name="The Broad Institute Genome Sequencing Center for Infectious Disease"/>
            <person name="Wu L."/>
            <person name="Ma J."/>
        </authorList>
    </citation>
    <scope>NUCLEOTIDE SEQUENCE [LARGE SCALE GENOMIC DNA]</scope>
    <source>
        <strain evidence="4">CGMCC 4.7357</strain>
    </source>
</reference>
<gene>
    <name evidence="3" type="ORF">ACFPA8_16615</name>
</gene>
<sequence length="362" mass="38693">MSTGTTSPPQPCDNAVPFATSGHTGEPVRWWRTREQLRAEVELLVDTVIGDVGQVVALAPPEHLFGRLFGVELPRMYGIEVHSAWQDPVVPPAWRPGVPTLFVCLPASWLPLRSLAPRIAELPRAVALHSAGPTTPHTRRLVKALRDSPFEAVELFGSTETGAVAAREITPGDAEQGPWSLLPDVVAEVPGQPGGSCRPDEPWGPGGGGEHRLTVRSGRIARRDGEDAPPAVWQTGDLVRPAGERRFTFVGRATRLVKVNGLRCDLGLVEQAVRAALPGLDVVCLPTRDAVRGEHYELVYAASGSLDPSSLWPRLRRALGDAPLPRSLRRVPHIPRSSTGKPQLHLLTGAAAPSAGPAGEGS</sequence>
<evidence type="ECO:0000313" key="4">
    <source>
        <dbReference type="Proteomes" id="UP001595997"/>
    </source>
</evidence>
<organism evidence="3 4">
    <name type="scientific">Streptomyces ovatisporus</name>
    <dbReference type="NCBI Taxonomy" id="1128682"/>
    <lineage>
        <taxon>Bacteria</taxon>
        <taxon>Bacillati</taxon>
        <taxon>Actinomycetota</taxon>
        <taxon>Actinomycetes</taxon>
        <taxon>Kitasatosporales</taxon>
        <taxon>Streptomycetaceae</taxon>
        <taxon>Streptomyces</taxon>
    </lineage>
</organism>
<feature type="region of interest" description="Disordered" evidence="2">
    <location>
        <begin position="1"/>
        <end position="24"/>
    </location>
</feature>
<dbReference type="InterPro" id="IPR050237">
    <property type="entry name" value="ATP-dep_AMP-bd_enzyme"/>
</dbReference>
<evidence type="ECO:0000256" key="1">
    <source>
        <dbReference type="ARBA" id="ARBA00022598"/>
    </source>
</evidence>
<name>A0ABV9AAY5_9ACTN</name>
<evidence type="ECO:0000256" key="2">
    <source>
        <dbReference type="SAM" id="MobiDB-lite"/>
    </source>
</evidence>
<dbReference type="RefSeq" id="WP_386449060.1">
    <property type="nucleotide sequence ID" value="NZ_JBHSFH010000007.1"/>
</dbReference>
<dbReference type="InterPro" id="IPR045851">
    <property type="entry name" value="AMP-bd_C_sf"/>
</dbReference>
<dbReference type="Proteomes" id="UP001595997">
    <property type="component" value="Unassembled WGS sequence"/>
</dbReference>
<dbReference type="Gene3D" id="3.30.300.30">
    <property type="match status" value="1"/>
</dbReference>
<keyword evidence="4" id="KW-1185">Reference proteome</keyword>
<dbReference type="SUPFAM" id="SSF56801">
    <property type="entry name" value="Acetyl-CoA synthetase-like"/>
    <property type="match status" value="1"/>
</dbReference>
<feature type="region of interest" description="Disordered" evidence="2">
    <location>
        <begin position="191"/>
        <end position="211"/>
    </location>
</feature>
<comment type="caution">
    <text evidence="3">The sequence shown here is derived from an EMBL/GenBank/DDBJ whole genome shotgun (WGS) entry which is preliminary data.</text>
</comment>
<accession>A0ABV9AAY5</accession>